<keyword evidence="2" id="KW-1185">Reference proteome</keyword>
<sequence>MRSKIAGILEPIAEDEAIAGVVLYRIDGTLIYSKLKRDPKLVLALHNLEEQIKSMLYYIFTRNLKDSVIETADFRFDLRPISKTLVLGIIYYPSHYHKLDVDIKTIINNLRSYLF</sequence>
<dbReference type="STRING" id="589924.Ferp_1449"/>
<dbReference type="eggNOG" id="arCOG10224">
    <property type="taxonomic scope" value="Archaea"/>
</dbReference>
<protein>
    <recommendedName>
        <fullName evidence="3">Roadblock/LAMTOR2 domain-containing protein</fullName>
    </recommendedName>
</protein>
<accession>D3RYN7</accession>
<reference evidence="1 2" key="2">
    <citation type="journal article" date="2011" name="Stand. Genomic Sci.">
        <title>Complete genome sequence of Ferroglobus placidus AEDII12DO.</title>
        <authorList>
            <person name="Anderson I."/>
            <person name="Risso C."/>
            <person name="Holmes D."/>
            <person name="Lucas S."/>
            <person name="Copeland A."/>
            <person name="Lapidus A."/>
            <person name="Cheng J.F."/>
            <person name="Bruce D."/>
            <person name="Goodwin L."/>
            <person name="Pitluck S."/>
            <person name="Saunders E."/>
            <person name="Brettin T."/>
            <person name="Detter J.C."/>
            <person name="Han C."/>
            <person name="Tapia R."/>
            <person name="Larimer F."/>
            <person name="Land M."/>
            <person name="Hauser L."/>
            <person name="Woyke T."/>
            <person name="Lovley D."/>
            <person name="Kyrpides N."/>
            <person name="Ivanova N."/>
        </authorList>
    </citation>
    <scope>NUCLEOTIDE SEQUENCE [LARGE SCALE GENOMIC DNA]</scope>
    <source>
        <strain evidence="2">DSM 10642 / AEDII12DO</strain>
    </source>
</reference>
<dbReference type="EMBL" id="CP001899">
    <property type="protein sequence ID" value="ADC65600.1"/>
    <property type="molecule type" value="Genomic_DNA"/>
</dbReference>
<dbReference type="Proteomes" id="UP000002613">
    <property type="component" value="Chromosome"/>
</dbReference>
<gene>
    <name evidence="1" type="ordered locus">Ferp_1449</name>
</gene>
<proteinExistence type="predicted"/>
<dbReference type="GeneID" id="8778968"/>
<dbReference type="HOGENOM" id="CLU_165869_0_0_2"/>
<evidence type="ECO:0000313" key="1">
    <source>
        <dbReference type="EMBL" id="ADC65600.1"/>
    </source>
</evidence>
<dbReference type="OrthoDB" id="146297at2157"/>
<organism evidence="1 2">
    <name type="scientific">Ferroglobus placidus (strain DSM 10642 / AEDII12DO)</name>
    <dbReference type="NCBI Taxonomy" id="589924"/>
    <lineage>
        <taxon>Archaea</taxon>
        <taxon>Methanobacteriati</taxon>
        <taxon>Methanobacteriota</taxon>
        <taxon>Archaeoglobi</taxon>
        <taxon>Archaeoglobales</taxon>
        <taxon>Archaeoglobaceae</taxon>
        <taxon>Ferroglobus</taxon>
    </lineage>
</organism>
<dbReference type="AlphaFoldDB" id="D3RYN7"/>
<dbReference type="KEGG" id="fpl:Ferp_1449"/>
<dbReference type="PaxDb" id="589924-Ferp_1449"/>
<evidence type="ECO:0000313" key="2">
    <source>
        <dbReference type="Proteomes" id="UP000002613"/>
    </source>
</evidence>
<name>D3RYN7_FERPA</name>
<dbReference type="RefSeq" id="WP_012965943.1">
    <property type="nucleotide sequence ID" value="NC_013849.1"/>
</dbReference>
<reference evidence="2" key="1">
    <citation type="submission" date="2010-02" db="EMBL/GenBank/DDBJ databases">
        <title>Complete sequence of Ferroglobus placidus DSM 10642.</title>
        <authorList>
            <consortium name="US DOE Joint Genome Institute"/>
            <person name="Lucas S."/>
            <person name="Copeland A."/>
            <person name="Lapidus A."/>
            <person name="Cheng J.-F."/>
            <person name="Bruce D."/>
            <person name="Goodwin L."/>
            <person name="Pitluck S."/>
            <person name="Saunders E."/>
            <person name="Brettin T."/>
            <person name="Detter J.C."/>
            <person name="Han C."/>
            <person name="Tapia R."/>
            <person name="Larimer F."/>
            <person name="Land M."/>
            <person name="Hauser L."/>
            <person name="Kyrpides N."/>
            <person name="Ivanova N."/>
            <person name="Holmes D."/>
            <person name="Lovley D."/>
            <person name="Kyrpides N."/>
            <person name="Anderson I.J."/>
            <person name="Woyke T."/>
        </authorList>
    </citation>
    <scope>NUCLEOTIDE SEQUENCE [LARGE SCALE GENOMIC DNA]</scope>
    <source>
        <strain evidence="2">DSM 10642 / AEDII12DO</strain>
    </source>
</reference>
<evidence type="ECO:0008006" key="3">
    <source>
        <dbReference type="Google" id="ProtNLM"/>
    </source>
</evidence>